<keyword evidence="9 13" id="KW-1133">Transmembrane helix</keyword>
<evidence type="ECO:0000313" key="17">
    <source>
        <dbReference type="Proteomes" id="UP001432292"/>
    </source>
</evidence>
<evidence type="ECO:0000256" key="8">
    <source>
        <dbReference type="ARBA" id="ARBA00022777"/>
    </source>
</evidence>
<keyword evidence="8" id="KW-0418">Kinase</keyword>
<dbReference type="PANTHER" id="PTHR30175">
    <property type="entry name" value="PHOSPHOTRANSFERASE SYSTEM TRANSPORT PROTEIN"/>
    <property type="match status" value="1"/>
</dbReference>
<evidence type="ECO:0000256" key="7">
    <source>
        <dbReference type="ARBA" id="ARBA00022692"/>
    </source>
</evidence>
<organism evidence="16 17">
    <name type="scientific">Streptomyces caniferus</name>
    <dbReference type="NCBI Taxonomy" id="285557"/>
    <lineage>
        <taxon>Bacteria</taxon>
        <taxon>Bacillati</taxon>
        <taxon>Actinomycetota</taxon>
        <taxon>Actinomycetes</taxon>
        <taxon>Kitasatosporales</taxon>
        <taxon>Streptomycetaceae</taxon>
        <taxon>Streptomyces</taxon>
    </lineage>
</organism>
<dbReference type="InterPro" id="IPR050558">
    <property type="entry name" value="PTS_Sugar-Specific_Components"/>
</dbReference>
<evidence type="ECO:0000256" key="1">
    <source>
        <dbReference type="ARBA" id="ARBA00004651"/>
    </source>
</evidence>
<evidence type="ECO:0000256" key="6">
    <source>
        <dbReference type="ARBA" id="ARBA00022683"/>
    </source>
</evidence>
<keyword evidence="4" id="KW-0762">Sugar transport</keyword>
<evidence type="ECO:0000259" key="15">
    <source>
        <dbReference type="PROSITE" id="PS51103"/>
    </source>
</evidence>
<dbReference type="InterPro" id="IPR001996">
    <property type="entry name" value="PTS_IIB_1"/>
</dbReference>
<name>A0ABZ1VJR8_9ACTN</name>
<dbReference type="InterPro" id="IPR036878">
    <property type="entry name" value="Glu_permease_IIB"/>
</dbReference>
<evidence type="ECO:0000256" key="4">
    <source>
        <dbReference type="ARBA" id="ARBA00022597"/>
    </source>
</evidence>
<dbReference type="PROSITE" id="PS01035">
    <property type="entry name" value="PTS_EIIB_TYPE_1_CYS"/>
    <property type="match status" value="1"/>
</dbReference>
<keyword evidence="2" id="KW-0813">Transport</keyword>
<dbReference type="Pfam" id="PF02378">
    <property type="entry name" value="PTS_EIIC"/>
    <property type="match status" value="1"/>
</dbReference>
<evidence type="ECO:0000313" key="16">
    <source>
        <dbReference type="EMBL" id="WUS23539.1"/>
    </source>
</evidence>
<evidence type="ECO:0000256" key="11">
    <source>
        <dbReference type="PROSITE-ProRule" id="PRU00421"/>
    </source>
</evidence>
<keyword evidence="3" id="KW-1003">Cell membrane</keyword>
<dbReference type="RefSeq" id="WP_329127887.1">
    <property type="nucleotide sequence ID" value="NZ_CP108473.1"/>
</dbReference>
<protein>
    <submittedName>
        <fullName evidence="16">PTS transporter subunit EIIC</fullName>
    </submittedName>
</protein>
<evidence type="ECO:0000256" key="5">
    <source>
        <dbReference type="ARBA" id="ARBA00022679"/>
    </source>
</evidence>
<dbReference type="InterPro" id="IPR013013">
    <property type="entry name" value="PTS_EIIC_1"/>
</dbReference>
<feature type="transmembrane region" description="Helical" evidence="13">
    <location>
        <begin position="288"/>
        <end position="313"/>
    </location>
</feature>
<feature type="region of interest" description="Disordered" evidence="12">
    <location>
        <begin position="89"/>
        <end position="137"/>
    </location>
</feature>
<dbReference type="Gene3D" id="3.30.1360.60">
    <property type="entry name" value="Glucose permease domain IIB"/>
    <property type="match status" value="1"/>
</dbReference>
<evidence type="ECO:0000259" key="14">
    <source>
        <dbReference type="PROSITE" id="PS51098"/>
    </source>
</evidence>
<comment type="subcellular location">
    <subcellularLocation>
        <location evidence="1">Cell membrane</location>
        <topology evidence="1">Multi-pass membrane protein</topology>
    </subcellularLocation>
</comment>
<dbReference type="EMBL" id="CP108473">
    <property type="protein sequence ID" value="WUS23539.1"/>
    <property type="molecule type" value="Genomic_DNA"/>
</dbReference>
<feature type="domain" description="PTS EIIB type-1" evidence="14">
    <location>
        <begin position="7"/>
        <end position="89"/>
    </location>
</feature>
<dbReference type="Proteomes" id="UP001432292">
    <property type="component" value="Chromosome"/>
</dbReference>
<gene>
    <name evidence="16" type="ORF">OG727_15385</name>
</gene>
<dbReference type="SUPFAM" id="SSF55604">
    <property type="entry name" value="Glucose permease domain IIB"/>
    <property type="match status" value="1"/>
</dbReference>
<dbReference type="Pfam" id="PF00367">
    <property type="entry name" value="PTS_EIIB"/>
    <property type="match status" value="1"/>
</dbReference>
<dbReference type="PROSITE" id="PS51103">
    <property type="entry name" value="PTS_EIIC_TYPE_1"/>
    <property type="match status" value="1"/>
</dbReference>
<feature type="compositionally biased region" description="Pro residues" evidence="12">
    <location>
        <begin position="97"/>
        <end position="108"/>
    </location>
</feature>
<dbReference type="InterPro" id="IPR003352">
    <property type="entry name" value="PTS_EIIC"/>
</dbReference>
<feature type="transmembrane region" description="Helical" evidence="13">
    <location>
        <begin position="480"/>
        <end position="501"/>
    </location>
</feature>
<feature type="transmembrane region" description="Helical" evidence="13">
    <location>
        <begin position="333"/>
        <end position="356"/>
    </location>
</feature>
<evidence type="ECO:0000256" key="2">
    <source>
        <dbReference type="ARBA" id="ARBA00022448"/>
    </source>
</evidence>
<feature type="compositionally biased region" description="Low complexity" evidence="12">
    <location>
        <begin position="109"/>
        <end position="137"/>
    </location>
</feature>
<reference evidence="16" key="1">
    <citation type="submission" date="2022-10" db="EMBL/GenBank/DDBJ databases">
        <title>The complete genomes of actinobacterial strains from the NBC collection.</title>
        <authorList>
            <person name="Joergensen T.S."/>
            <person name="Alvarez Arevalo M."/>
            <person name="Sterndorff E.B."/>
            <person name="Faurdal D."/>
            <person name="Vuksanovic O."/>
            <person name="Mourched A.-S."/>
            <person name="Charusanti P."/>
            <person name="Shaw S."/>
            <person name="Blin K."/>
            <person name="Weber T."/>
        </authorList>
    </citation>
    <scope>NUCLEOTIDE SEQUENCE</scope>
    <source>
        <strain evidence="16">NBC_01256</strain>
    </source>
</reference>
<proteinExistence type="predicted"/>
<sequence>MPEDKNRATAAALLPLVGGAENLTSIAHCMTRLRLGIRDRSLVQDEALRALPAVMGVVEDDTYQIVLGPGTVARVTPEFERLVEQARTTTPEALAPPVSPRAPAPAPSPASAAPSASPSAASASAPEVPSETPAPTTAEELAAQGAALKARQKSRNSTPVKLFLRRIAQIFVPLIPALIGCGIIAGINGLLTNLGWLPSVVPALAALASGFLSLIAVFVGYQTAREFGGTPILGGAVAAVIVFPGVAHVTAFGQKLAPGQGGVLGALAAALLAVRVEKWCRRHVPEALDVLITPTLTVLVTGLVTIFGLMFVAGEVATAIGTFATWLLAHGGAFAGLVLGGLFLPLVMLGLHQALIPIHTTLIEQQGYTVLLPILAMAGAGQVGAALAVYLRLPRNRSIRTTIKSALPAGFLGVGEPLIYGVSLPLGRPFITACIGGACGGGFVGFFNQLGDTVGSTAIGPSGWALFPLVKGNQNLTTTLVVYALGLAVGYLTGFLATYFFGFGKELRAELNADPGTAAPHGAPAGPTATGGPAAPSTPAGLGAR</sequence>
<dbReference type="InterPro" id="IPR018113">
    <property type="entry name" value="PTrfase_EIIB_Cys"/>
</dbReference>
<keyword evidence="7 13" id="KW-0812">Transmembrane</keyword>
<keyword evidence="5" id="KW-0808">Transferase</keyword>
<dbReference type="PROSITE" id="PS51098">
    <property type="entry name" value="PTS_EIIB_TYPE_1"/>
    <property type="match status" value="1"/>
</dbReference>
<keyword evidence="17" id="KW-1185">Reference proteome</keyword>
<feature type="active site" description="Phosphocysteine intermediate; for EIIB activity" evidence="11">
    <location>
        <position position="29"/>
    </location>
</feature>
<keyword evidence="6" id="KW-0598">Phosphotransferase system</keyword>
<dbReference type="CDD" id="cd00212">
    <property type="entry name" value="PTS_IIB_glc"/>
    <property type="match status" value="1"/>
</dbReference>
<evidence type="ECO:0000256" key="10">
    <source>
        <dbReference type="ARBA" id="ARBA00023136"/>
    </source>
</evidence>
<dbReference type="PANTHER" id="PTHR30175:SF3">
    <property type="entry name" value="PTS SYSTEM N-ACETYLMURAMIC ACID-SPECIFIC EIIBC COMPONENT"/>
    <property type="match status" value="1"/>
</dbReference>
<evidence type="ECO:0000256" key="3">
    <source>
        <dbReference type="ARBA" id="ARBA00022475"/>
    </source>
</evidence>
<feature type="domain" description="PTS EIIC type-1" evidence="15">
    <location>
        <begin position="165"/>
        <end position="517"/>
    </location>
</feature>
<evidence type="ECO:0000256" key="13">
    <source>
        <dbReference type="SAM" id="Phobius"/>
    </source>
</evidence>
<evidence type="ECO:0000256" key="9">
    <source>
        <dbReference type="ARBA" id="ARBA00022989"/>
    </source>
</evidence>
<evidence type="ECO:0000256" key="12">
    <source>
        <dbReference type="SAM" id="MobiDB-lite"/>
    </source>
</evidence>
<feature type="transmembrane region" description="Helical" evidence="13">
    <location>
        <begin position="368"/>
        <end position="391"/>
    </location>
</feature>
<feature type="region of interest" description="Disordered" evidence="12">
    <location>
        <begin position="514"/>
        <end position="545"/>
    </location>
</feature>
<feature type="transmembrane region" description="Helical" evidence="13">
    <location>
        <begin position="196"/>
        <end position="220"/>
    </location>
</feature>
<keyword evidence="10 13" id="KW-0472">Membrane</keyword>
<feature type="transmembrane region" description="Helical" evidence="13">
    <location>
        <begin position="170"/>
        <end position="190"/>
    </location>
</feature>
<accession>A0ABZ1VJR8</accession>
<feature type="transmembrane region" description="Helical" evidence="13">
    <location>
        <begin position="232"/>
        <end position="251"/>
    </location>
</feature>